<dbReference type="InterPro" id="IPR036513">
    <property type="entry name" value="STAS_dom_sf"/>
</dbReference>
<evidence type="ECO:0000313" key="5">
    <source>
        <dbReference type="Proteomes" id="UP000746751"/>
    </source>
</evidence>
<organism evidence="4 5">
    <name type="scientific">Collinsella ihumii</name>
    <dbReference type="NCBI Taxonomy" id="1720204"/>
    <lineage>
        <taxon>Bacteria</taxon>
        <taxon>Bacillati</taxon>
        <taxon>Actinomycetota</taxon>
        <taxon>Coriobacteriia</taxon>
        <taxon>Coriobacteriales</taxon>
        <taxon>Coriobacteriaceae</taxon>
        <taxon>Collinsella</taxon>
    </lineage>
</organism>
<name>A0A921IQP7_9ACTN</name>
<dbReference type="CDD" id="cd07043">
    <property type="entry name" value="STAS_anti-anti-sigma_factors"/>
    <property type="match status" value="1"/>
</dbReference>
<dbReference type="PANTHER" id="PTHR33495:SF14">
    <property type="entry name" value="ANTI-SIGMA FACTOR ANTAGONIST"/>
    <property type="match status" value="1"/>
</dbReference>
<sequence length="99" mass="10839">MNVTRAEQDGILTFSLEGRLDTTTSPKLHEELIPAIDGTHDVVLDFSRLEYVSSAGLRVLLAAQKQSAARGTSLTLTGVNDEIMEIFEMTGFIDILTIE</sequence>
<evidence type="ECO:0000313" key="4">
    <source>
        <dbReference type="EMBL" id="HJG30963.1"/>
    </source>
</evidence>
<dbReference type="NCBIfam" id="TIGR00377">
    <property type="entry name" value="ant_ant_sig"/>
    <property type="match status" value="1"/>
</dbReference>
<dbReference type="Gene3D" id="3.30.750.24">
    <property type="entry name" value="STAS domain"/>
    <property type="match status" value="1"/>
</dbReference>
<dbReference type="Pfam" id="PF01740">
    <property type="entry name" value="STAS"/>
    <property type="match status" value="1"/>
</dbReference>
<feature type="domain" description="STAS" evidence="3">
    <location>
        <begin position="1"/>
        <end position="99"/>
    </location>
</feature>
<gene>
    <name evidence="4" type="ORF">K8U80_06160</name>
</gene>
<reference evidence="4" key="2">
    <citation type="submission" date="2021-09" db="EMBL/GenBank/DDBJ databases">
        <authorList>
            <person name="Gilroy R."/>
        </authorList>
    </citation>
    <scope>NUCLEOTIDE SEQUENCE</scope>
    <source>
        <strain evidence="4">ChiGjej2B2-7701</strain>
    </source>
</reference>
<dbReference type="Proteomes" id="UP000746751">
    <property type="component" value="Unassembled WGS sequence"/>
</dbReference>
<dbReference type="InterPro" id="IPR002645">
    <property type="entry name" value="STAS_dom"/>
</dbReference>
<dbReference type="AlphaFoldDB" id="A0A921IQP7"/>
<evidence type="ECO:0000259" key="3">
    <source>
        <dbReference type="PROSITE" id="PS50801"/>
    </source>
</evidence>
<evidence type="ECO:0000256" key="2">
    <source>
        <dbReference type="RuleBase" id="RU003749"/>
    </source>
</evidence>
<dbReference type="PANTHER" id="PTHR33495">
    <property type="entry name" value="ANTI-SIGMA FACTOR ANTAGONIST TM_1081-RELATED-RELATED"/>
    <property type="match status" value="1"/>
</dbReference>
<reference evidence="4" key="1">
    <citation type="journal article" date="2021" name="PeerJ">
        <title>Extensive microbial diversity within the chicken gut microbiome revealed by metagenomics and culture.</title>
        <authorList>
            <person name="Gilroy R."/>
            <person name="Ravi A."/>
            <person name="Getino M."/>
            <person name="Pursley I."/>
            <person name="Horton D.L."/>
            <person name="Alikhan N.F."/>
            <person name="Baker D."/>
            <person name="Gharbi K."/>
            <person name="Hall N."/>
            <person name="Watson M."/>
            <person name="Adriaenssens E.M."/>
            <person name="Foster-Nyarko E."/>
            <person name="Jarju S."/>
            <person name="Secka A."/>
            <person name="Antonio M."/>
            <person name="Oren A."/>
            <person name="Chaudhuri R.R."/>
            <person name="La Ragione R."/>
            <person name="Hildebrand F."/>
            <person name="Pallen M.J."/>
        </authorList>
    </citation>
    <scope>NUCLEOTIDE SEQUENCE</scope>
    <source>
        <strain evidence="4">ChiGjej2B2-7701</strain>
    </source>
</reference>
<comment type="similarity">
    <text evidence="1 2">Belongs to the anti-sigma-factor antagonist family.</text>
</comment>
<accession>A0A921IQP7</accession>
<dbReference type="GO" id="GO:0043856">
    <property type="term" value="F:anti-sigma factor antagonist activity"/>
    <property type="evidence" value="ECO:0007669"/>
    <property type="project" value="InterPro"/>
</dbReference>
<dbReference type="InterPro" id="IPR003658">
    <property type="entry name" value="Anti-sigma_ant"/>
</dbReference>
<comment type="caution">
    <text evidence="4">The sequence shown here is derived from an EMBL/GenBank/DDBJ whole genome shotgun (WGS) entry which is preliminary data.</text>
</comment>
<protein>
    <recommendedName>
        <fullName evidence="2">Anti-sigma factor antagonist</fullName>
    </recommendedName>
</protein>
<dbReference type="PROSITE" id="PS50801">
    <property type="entry name" value="STAS"/>
    <property type="match status" value="1"/>
</dbReference>
<dbReference type="SUPFAM" id="SSF52091">
    <property type="entry name" value="SpoIIaa-like"/>
    <property type="match status" value="1"/>
</dbReference>
<proteinExistence type="inferred from homology"/>
<dbReference type="EMBL" id="DYVF01000041">
    <property type="protein sequence ID" value="HJG30963.1"/>
    <property type="molecule type" value="Genomic_DNA"/>
</dbReference>
<evidence type="ECO:0000256" key="1">
    <source>
        <dbReference type="ARBA" id="ARBA00009013"/>
    </source>
</evidence>